<comment type="caution">
    <text evidence="3">The sequence shown here is derived from an EMBL/GenBank/DDBJ whole genome shotgun (WGS) entry which is preliminary data.</text>
</comment>
<dbReference type="EMBL" id="JABVEC010000016">
    <property type="protein sequence ID" value="MBC6468087.1"/>
    <property type="molecule type" value="Genomic_DNA"/>
</dbReference>
<accession>A0ABR7LUC2</accession>
<comment type="similarity">
    <text evidence="1">Belongs to the NAD(P)-dependent epimerase/dehydratase family.</text>
</comment>
<keyword evidence="4" id="KW-1185">Reference proteome</keyword>
<proteinExistence type="inferred from homology"/>
<dbReference type="Pfam" id="PF01370">
    <property type="entry name" value="Epimerase"/>
    <property type="match status" value="1"/>
</dbReference>
<protein>
    <submittedName>
        <fullName evidence="3">NAD-dependent epimerase/dehydratase family protein</fullName>
    </submittedName>
</protein>
<evidence type="ECO:0000313" key="4">
    <source>
        <dbReference type="Proteomes" id="UP000805614"/>
    </source>
</evidence>
<dbReference type="InterPro" id="IPR036291">
    <property type="entry name" value="NAD(P)-bd_dom_sf"/>
</dbReference>
<evidence type="ECO:0000259" key="2">
    <source>
        <dbReference type="Pfam" id="PF01370"/>
    </source>
</evidence>
<sequence>MGINACVIGGGSMIGSHLVDQLVADSEVDTVTIIDAVFAPDTQANLAKAVESPKVTVHEGDIRNYDQLRSLMQGTDEVYHLAGVMSLDGLGKERWMWEVNADGCFNVLEAARDLGVRRVVASSSAAVYGEIPGDSLFEESGYPRPRTVYGATKVATEALCIAYDGSMGLETNVLRYGIVYGPRLHRRAKSSLLVSDIIDAFLRDEQPIIQGDGSEEMEWVYVGDVARANIAAMRSECSGEVFNVGTGRSNSTRELVEIAKRITGSTQEPKYVKPETPHKFTQNIMSATKAEKRLGFVAETPLEVGIGHQIEFQRARLEPTR</sequence>
<evidence type="ECO:0000256" key="1">
    <source>
        <dbReference type="ARBA" id="ARBA00007637"/>
    </source>
</evidence>
<dbReference type="Gene3D" id="3.90.25.10">
    <property type="entry name" value="UDP-galactose 4-epimerase, domain 1"/>
    <property type="match status" value="1"/>
</dbReference>
<organism evidence="3 4">
    <name type="scientific">Actinomadura alba</name>
    <dbReference type="NCBI Taxonomy" id="406431"/>
    <lineage>
        <taxon>Bacteria</taxon>
        <taxon>Bacillati</taxon>
        <taxon>Actinomycetota</taxon>
        <taxon>Actinomycetes</taxon>
        <taxon>Streptosporangiales</taxon>
        <taxon>Thermomonosporaceae</taxon>
        <taxon>Actinomadura</taxon>
    </lineage>
</organism>
<dbReference type="Gene3D" id="3.40.50.720">
    <property type="entry name" value="NAD(P)-binding Rossmann-like Domain"/>
    <property type="match status" value="1"/>
</dbReference>
<dbReference type="InterPro" id="IPR001509">
    <property type="entry name" value="Epimerase_deHydtase"/>
</dbReference>
<evidence type="ECO:0000313" key="3">
    <source>
        <dbReference type="EMBL" id="MBC6468087.1"/>
    </source>
</evidence>
<dbReference type="RefSeq" id="WP_187245085.1">
    <property type="nucleotide sequence ID" value="NZ_BAAAOK010000037.1"/>
</dbReference>
<dbReference type="PANTHER" id="PTHR43000">
    <property type="entry name" value="DTDP-D-GLUCOSE 4,6-DEHYDRATASE-RELATED"/>
    <property type="match status" value="1"/>
</dbReference>
<dbReference type="SUPFAM" id="SSF51735">
    <property type="entry name" value="NAD(P)-binding Rossmann-fold domains"/>
    <property type="match status" value="1"/>
</dbReference>
<gene>
    <name evidence="3" type="ORF">HKK74_21690</name>
</gene>
<reference evidence="3 4" key="1">
    <citation type="submission" date="2020-06" db="EMBL/GenBank/DDBJ databases">
        <title>Actinomadura xiongansis sp. nov., isolated from soil of Baiyangdian.</title>
        <authorList>
            <person name="Zhang X."/>
        </authorList>
    </citation>
    <scope>NUCLEOTIDE SEQUENCE [LARGE SCALE GENOMIC DNA]</scope>
    <source>
        <strain evidence="3 4">HBUM206468</strain>
    </source>
</reference>
<feature type="domain" description="NAD-dependent epimerase/dehydratase" evidence="2">
    <location>
        <begin position="6"/>
        <end position="245"/>
    </location>
</feature>
<dbReference type="Proteomes" id="UP000805614">
    <property type="component" value="Unassembled WGS sequence"/>
</dbReference>
<name>A0ABR7LUC2_9ACTN</name>